<evidence type="ECO:0000313" key="1">
    <source>
        <dbReference type="EMBL" id="KAF5316853.1"/>
    </source>
</evidence>
<protein>
    <submittedName>
        <fullName evidence="1">Uncharacterized protein</fullName>
    </submittedName>
</protein>
<dbReference type="EMBL" id="JAACJK010000219">
    <property type="protein sequence ID" value="KAF5316853.1"/>
    <property type="molecule type" value="Genomic_DNA"/>
</dbReference>
<sequence length="201" mass="21287">MFRSLANQFVNPGGVGAGGSGVGSDESKKTMAPTLRSDVYSAIDGVKAWLSGGQGRGQAGDGVSYQSILSLIQKHFPKMQIGLDAVGQTENEVALIIGGVTNMIMEVSKWEGMAGAMAMSTWVDALVEGHRRVDAGQTKKDSIAKGITRGLDYNTDMSLMTKEFTAKIQIISSLKSASGRIYGAGTDEARKSEALWSSKFL</sequence>
<proteinExistence type="predicted"/>
<accession>A0A8H5B693</accession>
<name>A0A8H5B693_9AGAR</name>
<dbReference type="Proteomes" id="UP000541558">
    <property type="component" value="Unassembled WGS sequence"/>
</dbReference>
<evidence type="ECO:0000313" key="2">
    <source>
        <dbReference type="Proteomes" id="UP000541558"/>
    </source>
</evidence>
<keyword evidence="2" id="KW-1185">Reference proteome</keyword>
<reference evidence="1 2" key="1">
    <citation type="journal article" date="2020" name="ISME J.">
        <title>Uncovering the hidden diversity of litter-decomposition mechanisms in mushroom-forming fungi.</title>
        <authorList>
            <person name="Floudas D."/>
            <person name="Bentzer J."/>
            <person name="Ahren D."/>
            <person name="Johansson T."/>
            <person name="Persson P."/>
            <person name="Tunlid A."/>
        </authorList>
    </citation>
    <scope>NUCLEOTIDE SEQUENCE [LARGE SCALE GENOMIC DNA]</scope>
    <source>
        <strain evidence="1 2">CBS 175.51</strain>
    </source>
</reference>
<dbReference type="OrthoDB" id="3200419at2759"/>
<comment type="caution">
    <text evidence="1">The sequence shown here is derived from an EMBL/GenBank/DDBJ whole genome shotgun (WGS) entry which is preliminary data.</text>
</comment>
<organism evidence="1 2">
    <name type="scientific">Ephemerocybe angulata</name>
    <dbReference type="NCBI Taxonomy" id="980116"/>
    <lineage>
        <taxon>Eukaryota</taxon>
        <taxon>Fungi</taxon>
        <taxon>Dikarya</taxon>
        <taxon>Basidiomycota</taxon>
        <taxon>Agaricomycotina</taxon>
        <taxon>Agaricomycetes</taxon>
        <taxon>Agaricomycetidae</taxon>
        <taxon>Agaricales</taxon>
        <taxon>Agaricineae</taxon>
        <taxon>Psathyrellaceae</taxon>
        <taxon>Ephemerocybe</taxon>
    </lineage>
</organism>
<gene>
    <name evidence="1" type="ORF">D9611_003609</name>
</gene>
<dbReference type="AlphaFoldDB" id="A0A8H5B693"/>